<name>A0A2S0RGI4_9FLAO</name>
<feature type="signal peptide" evidence="1">
    <location>
        <begin position="1"/>
        <end position="19"/>
    </location>
</feature>
<evidence type="ECO:0008006" key="4">
    <source>
        <dbReference type="Google" id="ProtNLM"/>
    </source>
</evidence>
<dbReference type="Proteomes" id="UP000244193">
    <property type="component" value="Chromosome"/>
</dbReference>
<dbReference type="SUPFAM" id="SSF82185">
    <property type="entry name" value="Histone H3 K4-specific methyltransferase SET7/9 N-terminal domain"/>
    <property type="match status" value="2"/>
</dbReference>
<evidence type="ECO:0000256" key="1">
    <source>
        <dbReference type="SAM" id="SignalP"/>
    </source>
</evidence>
<evidence type="ECO:0000313" key="3">
    <source>
        <dbReference type="Proteomes" id="UP000244193"/>
    </source>
</evidence>
<dbReference type="AlphaFoldDB" id="A0A2S0RGI4"/>
<keyword evidence="3" id="KW-1185">Reference proteome</keyword>
<accession>A0A2S0RGI4</accession>
<reference evidence="2 3" key="1">
    <citation type="submission" date="2018-04" db="EMBL/GenBank/DDBJ databases">
        <title>Genome sequencing of Flavobacterium sp. HYN0048.</title>
        <authorList>
            <person name="Yi H."/>
            <person name="Baek C."/>
        </authorList>
    </citation>
    <scope>NUCLEOTIDE SEQUENCE [LARGE SCALE GENOMIC DNA]</scope>
    <source>
        <strain evidence="2 3">HYN0048</strain>
    </source>
</reference>
<dbReference type="Pfam" id="PF07661">
    <property type="entry name" value="MORN_2"/>
    <property type="match status" value="2"/>
</dbReference>
<protein>
    <recommendedName>
        <fullName evidence="4">Preprotein translocase YidC</fullName>
    </recommendedName>
</protein>
<keyword evidence="1" id="KW-0732">Signal</keyword>
<dbReference type="EMBL" id="CP028811">
    <property type="protein sequence ID" value="AWA30211.1"/>
    <property type="molecule type" value="Genomic_DNA"/>
</dbReference>
<dbReference type="Gene3D" id="3.90.930.1">
    <property type="match status" value="1"/>
</dbReference>
<dbReference type="Gene3D" id="2.20.110.10">
    <property type="entry name" value="Histone H3 K4-specific methyltransferase SET7/9 N-terminal domain"/>
    <property type="match status" value="1"/>
</dbReference>
<evidence type="ECO:0000313" key="2">
    <source>
        <dbReference type="EMBL" id="AWA30211.1"/>
    </source>
</evidence>
<dbReference type="OrthoDB" id="9785122at2"/>
<gene>
    <name evidence="2" type="ORF">HYN48_09025</name>
</gene>
<sequence>MKLPMKYLLILFIGFSALAQTNINQTDANGKKHGLWKGTYDESKRPRYEGTFEHGIETGTFKYFDDTKDGKVIATRTFSENGKVAYTTLYDRKGFVVSEGKTVGKLNEGEWKYYQEESKDLMTQEFYTNGKLNGVRKVFFPGGIIAEETTYKDGVRNGSYKKYTEKGAVLEESNFKNGGYDGMAIFRDGGGAIISKGPFVNGQKKGTWEFYKDGKLKEKKKFPERVKFAKTVKKQE</sequence>
<organism evidence="2 3">
    <name type="scientific">Flavobacterium magnum</name>
    <dbReference type="NCBI Taxonomy" id="2162713"/>
    <lineage>
        <taxon>Bacteria</taxon>
        <taxon>Pseudomonadati</taxon>
        <taxon>Bacteroidota</taxon>
        <taxon>Flavobacteriia</taxon>
        <taxon>Flavobacteriales</taxon>
        <taxon>Flavobacteriaceae</taxon>
        <taxon>Flavobacterium</taxon>
    </lineage>
</organism>
<feature type="chain" id="PRO_5015595679" description="Preprotein translocase YidC" evidence="1">
    <location>
        <begin position="20"/>
        <end position="236"/>
    </location>
</feature>
<dbReference type="InterPro" id="IPR011652">
    <property type="entry name" value="MORN_2"/>
</dbReference>
<proteinExistence type="predicted"/>
<dbReference type="KEGG" id="fmg:HYN48_09025"/>